<comment type="caution">
    <text evidence="2">The sequence shown here is derived from an EMBL/GenBank/DDBJ whole genome shotgun (WGS) entry which is preliminary data.</text>
</comment>
<evidence type="ECO:0000313" key="3">
    <source>
        <dbReference type="Proteomes" id="UP000764110"/>
    </source>
</evidence>
<organism evidence="2 3">
    <name type="scientific">Metarhizium humberi</name>
    <dbReference type="NCBI Taxonomy" id="2596975"/>
    <lineage>
        <taxon>Eukaryota</taxon>
        <taxon>Fungi</taxon>
        <taxon>Dikarya</taxon>
        <taxon>Ascomycota</taxon>
        <taxon>Pezizomycotina</taxon>
        <taxon>Sordariomycetes</taxon>
        <taxon>Hypocreomycetidae</taxon>
        <taxon>Hypocreales</taxon>
        <taxon>Clavicipitaceae</taxon>
        <taxon>Metarhizium</taxon>
    </lineage>
</organism>
<dbReference type="EMBL" id="JACEFI010000040">
    <property type="protein sequence ID" value="KAH0591985.1"/>
    <property type="molecule type" value="Genomic_DNA"/>
</dbReference>
<evidence type="ECO:0000313" key="2">
    <source>
        <dbReference type="EMBL" id="KAH0591985.1"/>
    </source>
</evidence>
<keyword evidence="3" id="KW-1185">Reference proteome</keyword>
<dbReference type="Proteomes" id="UP000764110">
    <property type="component" value="Unassembled WGS sequence"/>
</dbReference>
<dbReference type="AlphaFoldDB" id="A0A9P8M4L3"/>
<name>A0A9P8M4L3_9HYPO</name>
<evidence type="ECO:0000256" key="1">
    <source>
        <dbReference type="SAM" id="MobiDB-lite"/>
    </source>
</evidence>
<feature type="region of interest" description="Disordered" evidence="1">
    <location>
        <begin position="63"/>
        <end position="100"/>
    </location>
</feature>
<reference evidence="2 3" key="1">
    <citation type="submission" date="2020-07" db="EMBL/GenBank/DDBJ databases">
        <title>Metarhizium humberi genome.</title>
        <authorList>
            <person name="Lysoe E."/>
        </authorList>
    </citation>
    <scope>NUCLEOTIDE SEQUENCE [LARGE SCALE GENOMIC DNA]</scope>
    <source>
        <strain evidence="2 3">ESALQ1638</strain>
    </source>
</reference>
<feature type="compositionally biased region" description="Polar residues" evidence="1">
    <location>
        <begin position="91"/>
        <end position="100"/>
    </location>
</feature>
<sequence>MNVARFGCWEPDLHGCEDNGHVDGQVALASQANLSHKKINFCIDPREGLREAAYRKRLGFSGAASHVPSSPVRRAVRDTTGFGHGFGQIPANATSQKTST</sequence>
<gene>
    <name evidence="2" type="ORF">MHUMG1_10280</name>
</gene>
<proteinExistence type="predicted"/>
<accession>A0A9P8M4L3</accession>
<protein>
    <submittedName>
        <fullName evidence="2">Uncharacterized protein</fullName>
    </submittedName>
</protein>